<reference evidence="1" key="1">
    <citation type="submission" date="2014-11" db="EMBL/GenBank/DDBJ databases">
        <authorList>
            <person name="Amaro Gonzalez C."/>
        </authorList>
    </citation>
    <scope>NUCLEOTIDE SEQUENCE</scope>
</reference>
<dbReference type="AlphaFoldDB" id="A0A0E9Q1S9"/>
<protein>
    <submittedName>
        <fullName evidence="1">Uncharacterized protein</fullName>
    </submittedName>
</protein>
<accession>A0A0E9Q1S9</accession>
<sequence>MGFSKNNMFSPGRQAFLLYNDLNPPFEYLSFPLPLPFLSLLFYS</sequence>
<reference evidence="1" key="2">
    <citation type="journal article" date="2015" name="Fish Shellfish Immunol.">
        <title>Early steps in the European eel (Anguilla anguilla)-Vibrio vulnificus interaction in the gills: Role of the RtxA13 toxin.</title>
        <authorList>
            <person name="Callol A."/>
            <person name="Pajuelo D."/>
            <person name="Ebbesson L."/>
            <person name="Teles M."/>
            <person name="MacKenzie S."/>
            <person name="Amaro C."/>
        </authorList>
    </citation>
    <scope>NUCLEOTIDE SEQUENCE</scope>
</reference>
<dbReference type="EMBL" id="GBXM01098494">
    <property type="protein sequence ID" value="JAH10083.1"/>
    <property type="molecule type" value="Transcribed_RNA"/>
</dbReference>
<name>A0A0E9Q1S9_ANGAN</name>
<proteinExistence type="predicted"/>
<evidence type="ECO:0000313" key="1">
    <source>
        <dbReference type="EMBL" id="JAH10083.1"/>
    </source>
</evidence>
<organism evidence="1">
    <name type="scientific">Anguilla anguilla</name>
    <name type="common">European freshwater eel</name>
    <name type="synonym">Muraena anguilla</name>
    <dbReference type="NCBI Taxonomy" id="7936"/>
    <lineage>
        <taxon>Eukaryota</taxon>
        <taxon>Metazoa</taxon>
        <taxon>Chordata</taxon>
        <taxon>Craniata</taxon>
        <taxon>Vertebrata</taxon>
        <taxon>Euteleostomi</taxon>
        <taxon>Actinopterygii</taxon>
        <taxon>Neopterygii</taxon>
        <taxon>Teleostei</taxon>
        <taxon>Anguilliformes</taxon>
        <taxon>Anguillidae</taxon>
        <taxon>Anguilla</taxon>
    </lineage>
</organism>